<feature type="domain" description="Luciferase-like" evidence="5">
    <location>
        <begin position="4"/>
        <end position="216"/>
    </location>
</feature>
<sequence length="286" mass="31919">MRIGVVILPQYPARETSRRWKSLDDRGFAHGWTYDHLAWRTLADQDWHSTIVTLAIAATATERIGIGTWVASPNFRHPVTFAKDLMSLDELSGGRVNAGIGASGTNFDSVVMGQPPLGPKERVDRLTEFAELTDLLLRQRETTWQGTYYTAEQARMNPAGSRERIRMILAGNGPRSIRLAAKYDGWATIGRGEEDYASWWATIEELAGRFDRAVGDRAVPRYLCAENMPGNTFDSVEQVHDTAGRAAALGFTDLIIQWPREEPPYQGDAGLLDRLADRLVMGDLRV</sequence>
<dbReference type="GO" id="GO:0046306">
    <property type="term" value="P:alkanesulfonate catabolic process"/>
    <property type="evidence" value="ECO:0007669"/>
    <property type="project" value="TreeGrafter"/>
</dbReference>
<evidence type="ECO:0000256" key="2">
    <source>
        <dbReference type="ARBA" id="ARBA00022643"/>
    </source>
</evidence>
<evidence type="ECO:0000313" key="7">
    <source>
        <dbReference type="Proteomes" id="UP000460221"/>
    </source>
</evidence>
<dbReference type="InterPro" id="IPR036661">
    <property type="entry name" value="Luciferase-like_sf"/>
</dbReference>
<dbReference type="Proteomes" id="UP000460221">
    <property type="component" value="Unassembled WGS sequence"/>
</dbReference>
<keyword evidence="7" id="KW-1185">Reference proteome</keyword>
<dbReference type="PANTHER" id="PTHR42847:SF4">
    <property type="entry name" value="ALKANESULFONATE MONOOXYGENASE-RELATED"/>
    <property type="match status" value="1"/>
</dbReference>
<dbReference type="PANTHER" id="PTHR42847">
    <property type="entry name" value="ALKANESULFONATE MONOOXYGENASE"/>
    <property type="match status" value="1"/>
</dbReference>
<evidence type="ECO:0000256" key="3">
    <source>
        <dbReference type="ARBA" id="ARBA00023002"/>
    </source>
</evidence>
<proteinExistence type="predicted"/>
<dbReference type="EMBL" id="WLYK01000018">
    <property type="protein sequence ID" value="MTD17315.1"/>
    <property type="molecule type" value="Genomic_DNA"/>
</dbReference>
<evidence type="ECO:0000256" key="4">
    <source>
        <dbReference type="ARBA" id="ARBA00023033"/>
    </source>
</evidence>
<name>A0A7K1FT29_9ACTN</name>
<accession>A0A7K1FT29</accession>
<dbReference type="CDD" id="cd01097">
    <property type="entry name" value="Tetrahydromethanopterin_reductase"/>
    <property type="match status" value="1"/>
</dbReference>
<keyword evidence="3" id="KW-0560">Oxidoreductase</keyword>
<dbReference type="RefSeq" id="WP_154771313.1">
    <property type="nucleotide sequence ID" value="NZ_WLYK01000018.1"/>
</dbReference>
<evidence type="ECO:0000259" key="5">
    <source>
        <dbReference type="Pfam" id="PF00296"/>
    </source>
</evidence>
<evidence type="ECO:0000256" key="1">
    <source>
        <dbReference type="ARBA" id="ARBA00022630"/>
    </source>
</evidence>
<dbReference type="InterPro" id="IPR050172">
    <property type="entry name" value="SsuD_RutA_monooxygenase"/>
</dbReference>
<dbReference type="SUPFAM" id="SSF51679">
    <property type="entry name" value="Bacterial luciferase-like"/>
    <property type="match status" value="1"/>
</dbReference>
<keyword evidence="4" id="KW-0503">Monooxygenase</keyword>
<evidence type="ECO:0000313" key="6">
    <source>
        <dbReference type="EMBL" id="MTD17315.1"/>
    </source>
</evidence>
<dbReference type="InterPro" id="IPR011251">
    <property type="entry name" value="Luciferase-like_dom"/>
</dbReference>
<gene>
    <name evidence="6" type="ORF">GIS00_25620</name>
</gene>
<comment type="caution">
    <text evidence="6">The sequence shown here is derived from an EMBL/GenBank/DDBJ whole genome shotgun (WGS) entry which is preliminary data.</text>
</comment>
<dbReference type="Pfam" id="PF00296">
    <property type="entry name" value="Bac_luciferase"/>
    <property type="match status" value="1"/>
</dbReference>
<keyword evidence="2" id="KW-0288">FMN</keyword>
<keyword evidence="1" id="KW-0285">Flavoprotein</keyword>
<dbReference type="GO" id="GO:0008726">
    <property type="term" value="F:alkanesulfonate monooxygenase activity"/>
    <property type="evidence" value="ECO:0007669"/>
    <property type="project" value="TreeGrafter"/>
</dbReference>
<protein>
    <submittedName>
        <fullName evidence="6">LLM class flavin-dependent oxidoreductase</fullName>
    </submittedName>
</protein>
<dbReference type="AlphaFoldDB" id="A0A7K1FT29"/>
<organism evidence="6 7">
    <name type="scientific">Nakamurella alba</name>
    <dbReference type="NCBI Taxonomy" id="2665158"/>
    <lineage>
        <taxon>Bacteria</taxon>
        <taxon>Bacillati</taxon>
        <taxon>Actinomycetota</taxon>
        <taxon>Actinomycetes</taxon>
        <taxon>Nakamurellales</taxon>
        <taxon>Nakamurellaceae</taxon>
        <taxon>Nakamurella</taxon>
    </lineage>
</organism>
<reference evidence="6 7" key="1">
    <citation type="submission" date="2019-11" db="EMBL/GenBank/DDBJ databases">
        <authorList>
            <person name="Jiang L.-Q."/>
        </authorList>
    </citation>
    <scope>NUCLEOTIDE SEQUENCE [LARGE SCALE GENOMIC DNA]</scope>
    <source>
        <strain evidence="6 7">YIM 132087</strain>
    </source>
</reference>
<dbReference type="Gene3D" id="3.20.20.30">
    <property type="entry name" value="Luciferase-like domain"/>
    <property type="match status" value="1"/>
</dbReference>